<dbReference type="OrthoDB" id="5321006at2759"/>
<dbReference type="InterPro" id="IPR013859">
    <property type="entry name" value="Ssr4_N"/>
</dbReference>
<feature type="compositionally biased region" description="Low complexity" evidence="1">
    <location>
        <begin position="579"/>
        <end position="621"/>
    </location>
</feature>
<dbReference type="GeneID" id="54281158"/>
<evidence type="ECO:0000256" key="1">
    <source>
        <dbReference type="SAM" id="MobiDB-lite"/>
    </source>
</evidence>
<feature type="domain" description="SWI/SNF and RSC complexes subunit Ssr4 C-terminal" evidence="3">
    <location>
        <begin position="257"/>
        <end position="679"/>
    </location>
</feature>
<evidence type="ECO:0000259" key="3">
    <source>
        <dbReference type="Pfam" id="PF20497"/>
    </source>
</evidence>
<evidence type="ECO:0000259" key="2">
    <source>
        <dbReference type="Pfam" id="PF08549"/>
    </source>
</evidence>
<dbReference type="RefSeq" id="XP_033380463.1">
    <property type="nucleotide sequence ID" value="XM_033523761.1"/>
</dbReference>
<feature type="region of interest" description="Disordered" evidence="1">
    <location>
        <begin position="511"/>
        <end position="545"/>
    </location>
</feature>
<proteinExistence type="predicted"/>
<feature type="compositionally biased region" description="Polar residues" evidence="1">
    <location>
        <begin position="466"/>
        <end position="477"/>
    </location>
</feature>
<evidence type="ECO:0000313" key="4">
    <source>
        <dbReference type="EMBL" id="KAF2012124.1"/>
    </source>
</evidence>
<dbReference type="Pfam" id="PF20497">
    <property type="entry name" value="SWI-SNF_Ssr4_C"/>
    <property type="match status" value="1"/>
</dbReference>
<dbReference type="InterPro" id="IPR046464">
    <property type="entry name" value="SWI-SNF_Ssr4_C"/>
</dbReference>
<evidence type="ECO:0000313" key="5">
    <source>
        <dbReference type="Proteomes" id="UP000799778"/>
    </source>
</evidence>
<feature type="region of interest" description="Disordered" evidence="1">
    <location>
        <begin position="559"/>
        <end position="631"/>
    </location>
</feature>
<reference evidence="4" key="1">
    <citation type="journal article" date="2020" name="Stud. Mycol.">
        <title>101 Dothideomycetes genomes: a test case for predicting lifestyles and emergence of pathogens.</title>
        <authorList>
            <person name="Haridas S."/>
            <person name="Albert R."/>
            <person name="Binder M."/>
            <person name="Bloem J."/>
            <person name="Labutti K."/>
            <person name="Salamov A."/>
            <person name="Andreopoulos B."/>
            <person name="Baker S."/>
            <person name="Barry K."/>
            <person name="Bills G."/>
            <person name="Bluhm B."/>
            <person name="Cannon C."/>
            <person name="Castanera R."/>
            <person name="Culley D."/>
            <person name="Daum C."/>
            <person name="Ezra D."/>
            <person name="Gonzalez J."/>
            <person name="Henrissat B."/>
            <person name="Kuo A."/>
            <person name="Liang C."/>
            <person name="Lipzen A."/>
            <person name="Lutzoni F."/>
            <person name="Magnuson J."/>
            <person name="Mondo S."/>
            <person name="Nolan M."/>
            <person name="Ohm R."/>
            <person name="Pangilinan J."/>
            <person name="Park H.-J."/>
            <person name="Ramirez L."/>
            <person name="Alfaro M."/>
            <person name="Sun H."/>
            <person name="Tritt A."/>
            <person name="Yoshinaga Y."/>
            <person name="Zwiers L.-H."/>
            <person name="Turgeon B."/>
            <person name="Goodwin S."/>
            <person name="Spatafora J."/>
            <person name="Crous P."/>
            <person name="Grigoriev I."/>
        </authorList>
    </citation>
    <scope>NUCLEOTIDE SEQUENCE</scope>
    <source>
        <strain evidence="4">CBS 175.79</strain>
    </source>
</reference>
<organism evidence="4 5">
    <name type="scientific">Aaosphaeria arxii CBS 175.79</name>
    <dbReference type="NCBI Taxonomy" id="1450172"/>
    <lineage>
        <taxon>Eukaryota</taxon>
        <taxon>Fungi</taxon>
        <taxon>Dikarya</taxon>
        <taxon>Ascomycota</taxon>
        <taxon>Pezizomycotina</taxon>
        <taxon>Dothideomycetes</taxon>
        <taxon>Pleosporomycetidae</taxon>
        <taxon>Pleosporales</taxon>
        <taxon>Pleosporales incertae sedis</taxon>
        <taxon>Aaosphaeria</taxon>
    </lineage>
</organism>
<feature type="region of interest" description="Disordered" evidence="1">
    <location>
        <begin position="208"/>
        <end position="269"/>
    </location>
</feature>
<dbReference type="Proteomes" id="UP000799778">
    <property type="component" value="Unassembled WGS sequence"/>
</dbReference>
<dbReference type="Pfam" id="PF08549">
    <property type="entry name" value="SWI-SNF_Ssr4_N"/>
    <property type="match status" value="1"/>
</dbReference>
<dbReference type="EMBL" id="ML978073">
    <property type="protein sequence ID" value="KAF2012124.1"/>
    <property type="molecule type" value="Genomic_DNA"/>
</dbReference>
<feature type="domain" description="SWI/SNF and RSC complexes subunit Ssr4 N-terminal" evidence="2">
    <location>
        <begin position="14"/>
        <end position="217"/>
    </location>
</feature>
<accession>A0A6A5XII9</accession>
<feature type="region of interest" description="Disordered" evidence="1">
    <location>
        <begin position="466"/>
        <end position="486"/>
    </location>
</feature>
<sequence>MYGMNQNHAQAGDPSQLLPHVHLVSNYRFPRVPSLQPAQALEYLIKGPTIVKDTAAVAWTYFPAPPPDGTLFLTWQPPRMQNQFASDGLVWADAEVAYEIPIRGYNIQVLIHKSGFHYPHEAVTSHARYRYRITQGPGPIDPTLWVVHYTGADPASRIPASQIGIRPDVQQVLQQRATLENAGQLVRKEFMLADRTNWPRVEFQRGAAQPSPFYNPMNPMQQIPQRGAYPGQQPPNKRQRVNQPPRAPAQDLEQTLEEEENSTQDTFDFMTPREISLSRYKQHHEWMEEIFSSPHAVGKILPIDLGLGLMGELAPLTVDILDVSTGEHPPLNIERDSSGLDNRRKEYDVKSYNRLHPEQLKDFESRVADYTKKQEAELAKLKAAHEKKMADLKRNRTYIKAERRLRDIPRSRDYATAQEDADPVEDVVQELQKNIGVEFEPKKSVVCLDKGGLIEEQVLQKNQQVNGDDATPATNGNGSNGGADAIDAENSAAGLLDQYGSTSLAGTPGASLSVPALSQPPSQSQSAVATPSAPAPAAAPAVEPTNNDANELLDLDVDMPDMPSAPEGTADNDWVVVDPTTSTTTTTTAQQPASSSAGPSAPTATTTAPAASTTAPQQPSTDADPSAGIFDSTDFGSFDNLDTAGDALADYTNVDDNMGLDLVDDSAFGDAFHGTEMHHGGEGADGDAS</sequence>
<dbReference type="GO" id="GO:0006338">
    <property type="term" value="P:chromatin remodeling"/>
    <property type="evidence" value="ECO:0007669"/>
    <property type="project" value="InterPro"/>
</dbReference>
<feature type="compositionally biased region" description="Low complexity" evidence="1">
    <location>
        <begin position="511"/>
        <end position="542"/>
    </location>
</feature>
<name>A0A6A5XII9_9PLEO</name>
<protein>
    <submittedName>
        <fullName evidence="4">DUF1750-domain-containing protein</fullName>
    </submittedName>
</protein>
<gene>
    <name evidence="4" type="ORF">BU24DRAFT_353041</name>
</gene>
<keyword evidence="5" id="KW-1185">Reference proteome</keyword>
<dbReference type="AlphaFoldDB" id="A0A6A5XII9"/>